<dbReference type="InterPro" id="IPR036737">
    <property type="entry name" value="OmpA-like_sf"/>
</dbReference>
<evidence type="ECO:0000256" key="1">
    <source>
        <dbReference type="PROSITE-ProRule" id="PRU00473"/>
    </source>
</evidence>
<keyword evidence="1" id="KW-0472">Membrane</keyword>
<dbReference type="Gene3D" id="3.30.1330.60">
    <property type="entry name" value="OmpA-like domain"/>
    <property type="match status" value="1"/>
</dbReference>
<dbReference type="CDD" id="cd07185">
    <property type="entry name" value="OmpA_C-like"/>
    <property type="match status" value="1"/>
</dbReference>
<evidence type="ECO:0000259" key="3">
    <source>
        <dbReference type="PROSITE" id="PS51123"/>
    </source>
</evidence>
<dbReference type="RefSeq" id="WP_268916419.1">
    <property type="nucleotide sequence ID" value="NZ_JAPTMY010000002.1"/>
</dbReference>
<protein>
    <submittedName>
        <fullName evidence="4">OmpA family protein</fullName>
    </submittedName>
</protein>
<organism evidence="4 5">
    <name type="scientific">Actinomyces israelii</name>
    <dbReference type="NCBI Taxonomy" id="1659"/>
    <lineage>
        <taxon>Bacteria</taxon>
        <taxon>Bacillati</taxon>
        <taxon>Actinomycetota</taxon>
        <taxon>Actinomycetes</taxon>
        <taxon>Actinomycetales</taxon>
        <taxon>Actinomycetaceae</taxon>
        <taxon>Actinomyces</taxon>
    </lineage>
</organism>
<dbReference type="InterPro" id="IPR006665">
    <property type="entry name" value="OmpA-like"/>
</dbReference>
<reference evidence="4" key="1">
    <citation type="submission" date="2022-10" db="EMBL/GenBank/DDBJ databases">
        <title>Genome sequence of Actinomyces israelii ATCC 10048.</title>
        <authorList>
            <person name="Watt R.M."/>
            <person name="Tong W.M."/>
        </authorList>
    </citation>
    <scope>NUCLEOTIDE SEQUENCE</scope>
    <source>
        <strain evidence="4">ATCC 10048</strain>
    </source>
</reference>
<evidence type="ECO:0000313" key="4">
    <source>
        <dbReference type="EMBL" id="MCZ0856691.1"/>
    </source>
</evidence>
<keyword evidence="5" id="KW-1185">Reference proteome</keyword>
<dbReference type="PANTHER" id="PTHR30329:SF21">
    <property type="entry name" value="LIPOPROTEIN YIAD-RELATED"/>
    <property type="match status" value="1"/>
</dbReference>
<dbReference type="EMBL" id="JAPTMY010000002">
    <property type="protein sequence ID" value="MCZ0856691.1"/>
    <property type="molecule type" value="Genomic_DNA"/>
</dbReference>
<gene>
    <name evidence="4" type="ORF">OHJ16_01320</name>
</gene>
<evidence type="ECO:0000256" key="2">
    <source>
        <dbReference type="SAM" id="MobiDB-lite"/>
    </source>
</evidence>
<proteinExistence type="predicted"/>
<name>A0ABT4I4M4_9ACTO</name>
<dbReference type="Pfam" id="PF00691">
    <property type="entry name" value="OmpA"/>
    <property type="match status" value="1"/>
</dbReference>
<dbReference type="InterPro" id="IPR050330">
    <property type="entry name" value="Bact_OuterMem_StrucFunc"/>
</dbReference>
<feature type="domain" description="OmpA-like" evidence="3">
    <location>
        <begin position="1"/>
        <end position="73"/>
    </location>
</feature>
<feature type="compositionally biased region" description="Polar residues" evidence="2">
    <location>
        <begin position="122"/>
        <end position="133"/>
    </location>
</feature>
<dbReference type="PANTHER" id="PTHR30329">
    <property type="entry name" value="STATOR ELEMENT OF FLAGELLAR MOTOR COMPLEX"/>
    <property type="match status" value="1"/>
</dbReference>
<dbReference type="Proteomes" id="UP001072034">
    <property type="component" value="Unassembled WGS sequence"/>
</dbReference>
<evidence type="ECO:0000313" key="5">
    <source>
        <dbReference type="Proteomes" id="UP001072034"/>
    </source>
</evidence>
<dbReference type="PROSITE" id="PS51123">
    <property type="entry name" value="OMPA_2"/>
    <property type="match status" value="1"/>
</dbReference>
<comment type="caution">
    <text evidence="4">The sequence shown here is derived from an EMBL/GenBank/DDBJ whole genome shotgun (WGS) entry which is preliminary data.</text>
</comment>
<sequence length="202" mass="20699">MGHTDDVADDAHNQKLSEDRAAAVKDRLAQLADLAPWQVTATGKGESEPAVKDATNQARAANRRVVITITPTSGTRNSAAPTAAPSSAPPAAPSSSGAPDGTALPEPKGPVGAGPGGVTAVCTSSGSFVSDEQVTIPPAAGRARRRTPVQLALGHGRPWEPTRTRFCRPGSTTASSSWPMREERTAACCPPCTPTDSPIFPS</sequence>
<dbReference type="SUPFAM" id="SSF103088">
    <property type="entry name" value="OmpA-like"/>
    <property type="match status" value="1"/>
</dbReference>
<feature type="region of interest" description="Disordered" evidence="2">
    <location>
        <begin position="1"/>
        <end position="21"/>
    </location>
</feature>
<accession>A0ABT4I4M4</accession>
<feature type="compositionally biased region" description="Low complexity" evidence="2">
    <location>
        <begin position="93"/>
        <end position="103"/>
    </location>
</feature>
<feature type="region of interest" description="Disordered" evidence="2">
    <location>
        <begin position="39"/>
        <end position="182"/>
    </location>
</feature>